<dbReference type="Proteomes" id="UP000772181">
    <property type="component" value="Unassembled WGS sequence"/>
</dbReference>
<dbReference type="GO" id="GO:0015658">
    <property type="term" value="F:branched-chain amino acid transmembrane transporter activity"/>
    <property type="evidence" value="ECO:0007669"/>
    <property type="project" value="InterPro"/>
</dbReference>
<dbReference type="InterPro" id="IPR001851">
    <property type="entry name" value="ABC_transp_permease"/>
</dbReference>
<feature type="transmembrane region" description="Helical" evidence="6">
    <location>
        <begin position="199"/>
        <end position="230"/>
    </location>
</feature>
<evidence type="ECO:0000256" key="1">
    <source>
        <dbReference type="ARBA" id="ARBA00004651"/>
    </source>
</evidence>
<dbReference type="GO" id="GO:0005886">
    <property type="term" value="C:plasma membrane"/>
    <property type="evidence" value="ECO:0007669"/>
    <property type="project" value="UniProtKB-SubCell"/>
</dbReference>
<sequence length="272" mass="29517">MGLNVVVGFAGLLDLGYVAFYAVGAYLYALLASPKFGLHLSFWLMLPCSMAMAAVMGILLGIPVLRMRGDYLAIVTLGFGEIIRLVINNLDPLTGGPKGIWRIDPPKLFSLVFTSPWHFYYLTLAGCFFSYLIADRLNNSRIGRAWIAIREDEEAAGAMGMNLIKYKLMAFAVGASFAGLGGTIFAARQGSIFPADFSLMVSINVLCLIIIGGMGSIPGVIIGSVILIGLPEVLRSAQQYRLLLFGALLVAMMIFRPAGFIPAARRKMEFEE</sequence>
<accession>A0A933LQN2</accession>
<evidence type="ECO:0000256" key="4">
    <source>
        <dbReference type="ARBA" id="ARBA00022989"/>
    </source>
</evidence>
<keyword evidence="7" id="KW-0547">Nucleotide-binding</keyword>
<evidence type="ECO:0000313" key="7">
    <source>
        <dbReference type="EMBL" id="MBI4595889.1"/>
    </source>
</evidence>
<evidence type="ECO:0000256" key="2">
    <source>
        <dbReference type="ARBA" id="ARBA00022475"/>
    </source>
</evidence>
<evidence type="ECO:0000256" key="5">
    <source>
        <dbReference type="ARBA" id="ARBA00023136"/>
    </source>
</evidence>
<keyword evidence="3 6" id="KW-0812">Transmembrane</keyword>
<feature type="transmembrane region" description="Helical" evidence="6">
    <location>
        <begin position="168"/>
        <end position="187"/>
    </location>
</feature>
<keyword evidence="2" id="KW-1003">Cell membrane</keyword>
<organism evidence="7 8">
    <name type="scientific">Tectimicrobiota bacterium</name>
    <dbReference type="NCBI Taxonomy" id="2528274"/>
    <lineage>
        <taxon>Bacteria</taxon>
        <taxon>Pseudomonadati</taxon>
        <taxon>Nitrospinota/Tectimicrobiota group</taxon>
        <taxon>Candidatus Tectimicrobiota</taxon>
    </lineage>
</organism>
<dbReference type="AlphaFoldDB" id="A0A933LQN2"/>
<dbReference type="InterPro" id="IPR043428">
    <property type="entry name" value="LivM-like"/>
</dbReference>
<protein>
    <submittedName>
        <fullName evidence="7">ABC transporter ATP-binding protein</fullName>
    </submittedName>
</protein>
<feature type="transmembrane region" description="Helical" evidence="6">
    <location>
        <begin position="40"/>
        <end position="62"/>
    </location>
</feature>
<keyword evidence="4 6" id="KW-1133">Transmembrane helix</keyword>
<comment type="caution">
    <text evidence="7">The sequence shown here is derived from an EMBL/GenBank/DDBJ whole genome shotgun (WGS) entry which is preliminary data.</text>
</comment>
<evidence type="ECO:0000313" key="8">
    <source>
        <dbReference type="Proteomes" id="UP000772181"/>
    </source>
</evidence>
<dbReference type="PANTHER" id="PTHR30482:SF10">
    <property type="entry name" value="HIGH-AFFINITY BRANCHED-CHAIN AMINO ACID TRANSPORT PROTEIN BRAE"/>
    <property type="match status" value="1"/>
</dbReference>
<proteinExistence type="predicted"/>
<gene>
    <name evidence="7" type="ORF">HY730_05855</name>
</gene>
<dbReference type="PANTHER" id="PTHR30482">
    <property type="entry name" value="HIGH-AFFINITY BRANCHED-CHAIN AMINO ACID TRANSPORT SYSTEM PERMEASE"/>
    <property type="match status" value="1"/>
</dbReference>
<dbReference type="CDD" id="cd06581">
    <property type="entry name" value="TM_PBP1_LivM_like"/>
    <property type="match status" value="1"/>
</dbReference>
<dbReference type="EMBL" id="JACQWF010000264">
    <property type="protein sequence ID" value="MBI4595889.1"/>
    <property type="molecule type" value="Genomic_DNA"/>
</dbReference>
<dbReference type="GO" id="GO:0005524">
    <property type="term" value="F:ATP binding"/>
    <property type="evidence" value="ECO:0007669"/>
    <property type="project" value="UniProtKB-KW"/>
</dbReference>
<keyword evidence="7" id="KW-0067">ATP-binding</keyword>
<keyword evidence="5 6" id="KW-0472">Membrane</keyword>
<comment type="subcellular location">
    <subcellularLocation>
        <location evidence="1">Cell membrane</location>
        <topology evidence="1">Multi-pass membrane protein</topology>
    </subcellularLocation>
</comment>
<dbReference type="Pfam" id="PF02653">
    <property type="entry name" value="BPD_transp_2"/>
    <property type="match status" value="1"/>
</dbReference>
<feature type="transmembrane region" description="Helical" evidence="6">
    <location>
        <begin position="242"/>
        <end position="264"/>
    </location>
</feature>
<reference evidence="7" key="1">
    <citation type="submission" date="2020-07" db="EMBL/GenBank/DDBJ databases">
        <title>Huge and variable diversity of episymbiotic CPR bacteria and DPANN archaea in groundwater ecosystems.</title>
        <authorList>
            <person name="He C.Y."/>
            <person name="Keren R."/>
            <person name="Whittaker M."/>
            <person name="Farag I.F."/>
            <person name="Doudna J."/>
            <person name="Cate J.H.D."/>
            <person name="Banfield J.F."/>
        </authorList>
    </citation>
    <scope>NUCLEOTIDE SEQUENCE</scope>
    <source>
        <strain evidence="7">NC_groundwater_1482_Ag_S-0.65um_47_24</strain>
    </source>
</reference>
<evidence type="ECO:0000256" key="3">
    <source>
        <dbReference type="ARBA" id="ARBA00022692"/>
    </source>
</evidence>
<name>A0A933LQN2_UNCTE</name>
<feature type="transmembrane region" description="Helical" evidence="6">
    <location>
        <begin position="117"/>
        <end position="134"/>
    </location>
</feature>
<evidence type="ECO:0000256" key="6">
    <source>
        <dbReference type="SAM" id="Phobius"/>
    </source>
</evidence>
<feature type="transmembrane region" description="Helical" evidence="6">
    <location>
        <begin position="69"/>
        <end position="87"/>
    </location>
</feature>
<feature type="transmembrane region" description="Helical" evidence="6">
    <location>
        <begin position="7"/>
        <end position="28"/>
    </location>
</feature>